<dbReference type="EMBL" id="BMAO01008917">
    <property type="protein sequence ID" value="GFR27480.1"/>
    <property type="molecule type" value="Genomic_DNA"/>
</dbReference>
<evidence type="ECO:0000256" key="1">
    <source>
        <dbReference type="SAM" id="MobiDB-lite"/>
    </source>
</evidence>
<keyword evidence="3" id="KW-1185">Reference proteome</keyword>
<organism evidence="2 3">
    <name type="scientific">Trichonephila clavata</name>
    <name type="common">Joro spider</name>
    <name type="synonym">Nephila clavata</name>
    <dbReference type="NCBI Taxonomy" id="2740835"/>
    <lineage>
        <taxon>Eukaryota</taxon>
        <taxon>Metazoa</taxon>
        <taxon>Ecdysozoa</taxon>
        <taxon>Arthropoda</taxon>
        <taxon>Chelicerata</taxon>
        <taxon>Arachnida</taxon>
        <taxon>Araneae</taxon>
        <taxon>Araneomorphae</taxon>
        <taxon>Entelegynae</taxon>
        <taxon>Araneoidea</taxon>
        <taxon>Nephilidae</taxon>
        <taxon>Trichonephila</taxon>
    </lineage>
</organism>
<name>A0A8X6JAG1_TRICU</name>
<dbReference type="Proteomes" id="UP000887116">
    <property type="component" value="Unassembled WGS sequence"/>
</dbReference>
<gene>
    <name evidence="2" type="ORF">TNCT_60171</name>
</gene>
<accession>A0A8X6JAG1</accession>
<comment type="caution">
    <text evidence="2">The sequence shown here is derived from an EMBL/GenBank/DDBJ whole genome shotgun (WGS) entry which is preliminary data.</text>
</comment>
<dbReference type="AlphaFoldDB" id="A0A8X6JAG1"/>
<feature type="compositionally biased region" description="Basic and acidic residues" evidence="1">
    <location>
        <begin position="92"/>
        <end position="105"/>
    </location>
</feature>
<proteinExistence type="predicted"/>
<evidence type="ECO:0000313" key="2">
    <source>
        <dbReference type="EMBL" id="GFR27480.1"/>
    </source>
</evidence>
<sequence length="157" mass="18130">MALFTRAFKETDLHFRSHLSSYKCPKFPQITKKKGEPLKNRNQTEINENTQVNNDIRKEFSYADALKGTKLNKKSNASKPDTQKATPAQSEDTPHSINENDKDNCNGKPFGIMDTVREIRELFADYPFLSELGKQLRVAKGKDRIDVFYQHVTENYE</sequence>
<feature type="region of interest" description="Disordered" evidence="1">
    <location>
        <begin position="28"/>
        <end position="54"/>
    </location>
</feature>
<protein>
    <submittedName>
        <fullName evidence="2">Uncharacterized protein</fullName>
    </submittedName>
</protein>
<evidence type="ECO:0000313" key="3">
    <source>
        <dbReference type="Proteomes" id="UP000887116"/>
    </source>
</evidence>
<feature type="compositionally biased region" description="Polar residues" evidence="1">
    <location>
        <begin position="40"/>
        <end position="54"/>
    </location>
</feature>
<reference evidence="2" key="1">
    <citation type="submission" date="2020-07" db="EMBL/GenBank/DDBJ databases">
        <title>Multicomponent nature underlies the extraordinary mechanical properties of spider dragline silk.</title>
        <authorList>
            <person name="Kono N."/>
            <person name="Nakamura H."/>
            <person name="Mori M."/>
            <person name="Yoshida Y."/>
            <person name="Ohtoshi R."/>
            <person name="Malay A.D."/>
            <person name="Moran D.A.P."/>
            <person name="Tomita M."/>
            <person name="Numata K."/>
            <person name="Arakawa K."/>
        </authorList>
    </citation>
    <scope>NUCLEOTIDE SEQUENCE</scope>
</reference>
<feature type="compositionally biased region" description="Polar residues" evidence="1">
    <location>
        <begin position="74"/>
        <end position="91"/>
    </location>
</feature>
<feature type="region of interest" description="Disordered" evidence="1">
    <location>
        <begin position="67"/>
        <end position="108"/>
    </location>
</feature>